<dbReference type="PANTHER" id="PTHR33429">
    <property type="entry name" value="OS02G0708000 PROTEIN-RELATED"/>
    <property type="match status" value="1"/>
</dbReference>
<evidence type="ECO:0000313" key="3">
    <source>
        <dbReference type="Proteomes" id="UP001396334"/>
    </source>
</evidence>
<keyword evidence="3" id="KW-1185">Reference proteome</keyword>
<keyword evidence="1" id="KW-1133">Transmembrane helix</keyword>
<organism evidence="2 3">
    <name type="scientific">Hibiscus sabdariffa</name>
    <name type="common">roselle</name>
    <dbReference type="NCBI Taxonomy" id="183260"/>
    <lineage>
        <taxon>Eukaryota</taxon>
        <taxon>Viridiplantae</taxon>
        <taxon>Streptophyta</taxon>
        <taxon>Embryophyta</taxon>
        <taxon>Tracheophyta</taxon>
        <taxon>Spermatophyta</taxon>
        <taxon>Magnoliopsida</taxon>
        <taxon>eudicotyledons</taxon>
        <taxon>Gunneridae</taxon>
        <taxon>Pentapetalae</taxon>
        <taxon>rosids</taxon>
        <taxon>malvids</taxon>
        <taxon>Malvales</taxon>
        <taxon>Malvaceae</taxon>
        <taxon>Malvoideae</taxon>
        <taxon>Hibiscus</taxon>
    </lineage>
</organism>
<evidence type="ECO:0000256" key="1">
    <source>
        <dbReference type="SAM" id="Phobius"/>
    </source>
</evidence>
<feature type="transmembrane region" description="Helical" evidence="1">
    <location>
        <begin position="34"/>
        <end position="55"/>
    </location>
</feature>
<comment type="caution">
    <text evidence="2">The sequence shown here is derived from an EMBL/GenBank/DDBJ whole genome shotgun (WGS) entry which is preliminary data.</text>
</comment>
<name>A0ABR2U595_9ROSI</name>
<evidence type="ECO:0000313" key="2">
    <source>
        <dbReference type="EMBL" id="KAK9044892.1"/>
    </source>
</evidence>
<protein>
    <submittedName>
        <fullName evidence="2">Uncharacterized protein</fullName>
    </submittedName>
</protein>
<keyword evidence="1" id="KW-0812">Transmembrane</keyword>
<dbReference type="PANTHER" id="PTHR33429:SF23">
    <property type="entry name" value="OS02G0709350 PROTEIN"/>
    <property type="match status" value="1"/>
</dbReference>
<sequence>MASSLSSIPFQAQAQAQAAAGSSTSSTASTSGSIGPFFAVISVLTFLAVLSCIVGRICIRRRASMTGAVAVTPLDTIKHGGLLGWLKLKCGRCMAGEVVEVGAKVMSFGDDKSNDIHPHSPPV</sequence>
<dbReference type="Proteomes" id="UP001396334">
    <property type="component" value="Unassembled WGS sequence"/>
</dbReference>
<gene>
    <name evidence="2" type="ORF">V6N11_058783</name>
</gene>
<proteinExistence type="predicted"/>
<reference evidence="2 3" key="1">
    <citation type="journal article" date="2024" name="G3 (Bethesda)">
        <title>Genome assembly of Hibiscus sabdariffa L. provides insights into metabolisms of medicinal natural products.</title>
        <authorList>
            <person name="Kim T."/>
        </authorList>
    </citation>
    <scope>NUCLEOTIDE SEQUENCE [LARGE SCALE GENOMIC DNA]</scope>
    <source>
        <strain evidence="2">TK-2024</strain>
        <tissue evidence="2">Old leaves</tissue>
    </source>
</reference>
<accession>A0ABR2U595</accession>
<dbReference type="EMBL" id="JBBPBN010000002">
    <property type="protein sequence ID" value="KAK9044892.1"/>
    <property type="molecule type" value="Genomic_DNA"/>
</dbReference>
<keyword evidence="1" id="KW-0472">Membrane</keyword>